<keyword evidence="2 5" id="KW-0479">Metal-binding</keyword>
<dbReference type="InterPro" id="IPR020843">
    <property type="entry name" value="ER"/>
</dbReference>
<dbReference type="SMART" id="SM00829">
    <property type="entry name" value="PKS_ER"/>
    <property type="match status" value="1"/>
</dbReference>
<dbReference type="GO" id="GO:0016616">
    <property type="term" value="F:oxidoreductase activity, acting on the CH-OH group of donors, NAD or NADP as acceptor"/>
    <property type="evidence" value="ECO:0007669"/>
    <property type="project" value="InterPro"/>
</dbReference>
<evidence type="ECO:0000256" key="2">
    <source>
        <dbReference type="ARBA" id="ARBA00022723"/>
    </source>
</evidence>
<evidence type="ECO:0000256" key="1">
    <source>
        <dbReference type="ARBA" id="ARBA00001947"/>
    </source>
</evidence>
<dbReference type="Gene3D" id="3.40.50.720">
    <property type="entry name" value="NAD(P)-binding Rossmann-like Domain"/>
    <property type="match status" value="1"/>
</dbReference>
<comment type="caution">
    <text evidence="7">The sequence shown here is derived from an EMBL/GenBank/DDBJ whole genome shotgun (WGS) entry which is preliminary data.</text>
</comment>
<dbReference type="Gene3D" id="3.90.180.10">
    <property type="entry name" value="Medium-chain alcohol dehydrogenases, catalytic domain"/>
    <property type="match status" value="1"/>
</dbReference>
<dbReference type="AlphaFoldDB" id="A0A9P5Y7B0"/>
<dbReference type="InterPro" id="IPR047109">
    <property type="entry name" value="CAD-like"/>
</dbReference>
<dbReference type="SUPFAM" id="SSF51735">
    <property type="entry name" value="NAD(P)-binding Rossmann-fold domains"/>
    <property type="match status" value="1"/>
</dbReference>
<organism evidence="7 8">
    <name type="scientific">Collybia nuda</name>
    <dbReference type="NCBI Taxonomy" id="64659"/>
    <lineage>
        <taxon>Eukaryota</taxon>
        <taxon>Fungi</taxon>
        <taxon>Dikarya</taxon>
        <taxon>Basidiomycota</taxon>
        <taxon>Agaricomycotina</taxon>
        <taxon>Agaricomycetes</taxon>
        <taxon>Agaricomycetidae</taxon>
        <taxon>Agaricales</taxon>
        <taxon>Tricholomatineae</taxon>
        <taxon>Clitocybaceae</taxon>
        <taxon>Collybia</taxon>
    </lineage>
</organism>
<protein>
    <submittedName>
        <fullName evidence="7">NADPH-dependent alcohol dehydrogenase</fullName>
    </submittedName>
</protein>
<dbReference type="FunFam" id="3.40.50.720:FF:000022">
    <property type="entry name" value="Cinnamyl alcohol dehydrogenase"/>
    <property type="match status" value="1"/>
</dbReference>
<evidence type="ECO:0000256" key="5">
    <source>
        <dbReference type="RuleBase" id="RU361277"/>
    </source>
</evidence>
<dbReference type="EMBL" id="MU150257">
    <property type="protein sequence ID" value="KAF9464014.1"/>
    <property type="molecule type" value="Genomic_DNA"/>
</dbReference>
<proteinExistence type="inferred from homology"/>
<dbReference type="Proteomes" id="UP000807353">
    <property type="component" value="Unassembled WGS sequence"/>
</dbReference>
<dbReference type="GO" id="GO:0008270">
    <property type="term" value="F:zinc ion binding"/>
    <property type="evidence" value="ECO:0007669"/>
    <property type="project" value="InterPro"/>
</dbReference>
<dbReference type="Pfam" id="PF08240">
    <property type="entry name" value="ADH_N"/>
    <property type="match status" value="1"/>
</dbReference>
<dbReference type="CDD" id="cd05283">
    <property type="entry name" value="CAD1"/>
    <property type="match status" value="1"/>
</dbReference>
<dbReference type="PROSITE" id="PS00059">
    <property type="entry name" value="ADH_ZINC"/>
    <property type="match status" value="1"/>
</dbReference>
<dbReference type="InterPro" id="IPR036291">
    <property type="entry name" value="NAD(P)-bd_dom_sf"/>
</dbReference>
<keyword evidence="3 5" id="KW-0862">Zinc</keyword>
<keyword evidence="8" id="KW-1185">Reference proteome</keyword>
<dbReference type="Pfam" id="PF00107">
    <property type="entry name" value="ADH_zinc_N"/>
    <property type="match status" value="1"/>
</dbReference>
<name>A0A9P5Y7B0_9AGAR</name>
<evidence type="ECO:0000256" key="3">
    <source>
        <dbReference type="ARBA" id="ARBA00022833"/>
    </source>
</evidence>
<dbReference type="SUPFAM" id="SSF50129">
    <property type="entry name" value="GroES-like"/>
    <property type="match status" value="1"/>
</dbReference>
<reference evidence="7" key="1">
    <citation type="submission" date="2020-11" db="EMBL/GenBank/DDBJ databases">
        <authorList>
            <consortium name="DOE Joint Genome Institute"/>
            <person name="Ahrendt S."/>
            <person name="Riley R."/>
            <person name="Andreopoulos W."/>
            <person name="Labutti K."/>
            <person name="Pangilinan J."/>
            <person name="Ruiz-Duenas F.J."/>
            <person name="Barrasa J.M."/>
            <person name="Sanchez-Garcia M."/>
            <person name="Camarero S."/>
            <person name="Miyauchi S."/>
            <person name="Serrano A."/>
            <person name="Linde D."/>
            <person name="Babiker R."/>
            <person name="Drula E."/>
            <person name="Ayuso-Fernandez I."/>
            <person name="Pacheco R."/>
            <person name="Padilla G."/>
            <person name="Ferreira P."/>
            <person name="Barriuso J."/>
            <person name="Kellner H."/>
            <person name="Castanera R."/>
            <person name="Alfaro M."/>
            <person name="Ramirez L."/>
            <person name="Pisabarro A.G."/>
            <person name="Kuo A."/>
            <person name="Tritt A."/>
            <person name="Lipzen A."/>
            <person name="He G."/>
            <person name="Yan M."/>
            <person name="Ng V."/>
            <person name="Cullen D."/>
            <person name="Martin F."/>
            <person name="Rosso M.-N."/>
            <person name="Henrissat B."/>
            <person name="Hibbett D."/>
            <person name="Martinez A.T."/>
            <person name="Grigoriev I.V."/>
        </authorList>
    </citation>
    <scope>NUCLEOTIDE SEQUENCE</scope>
    <source>
        <strain evidence="7">CBS 247.69</strain>
    </source>
</reference>
<comment type="cofactor">
    <cofactor evidence="1 5">
        <name>Zn(2+)</name>
        <dbReference type="ChEBI" id="CHEBI:29105"/>
    </cofactor>
</comment>
<dbReference type="OrthoDB" id="1879366at2759"/>
<evidence type="ECO:0000256" key="4">
    <source>
        <dbReference type="ARBA" id="ARBA00023002"/>
    </source>
</evidence>
<dbReference type="InterPro" id="IPR002328">
    <property type="entry name" value="ADH_Zn_CS"/>
</dbReference>
<evidence type="ECO:0000313" key="8">
    <source>
        <dbReference type="Proteomes" id="UP000807353"/>
    </source>
</evidence>
<keyword evidence="4" id="KW-0560">Oxidoreductase</keyword>
<evidence type="ECO:0000259" key="6">
    <source>
        <dbReference type="SMART" id="SM00829"/>
    </source>
</evidence>
<sequence length="359" mass="38934">MPSAVSTTQFRGYAIHDTKNWTSFKLIDFEPKPFEDYDIDIKIEYCGVCGSDVHTITGGWGKPALPIVPGHEIVGKAVRVGSMVSSIKVGDRVGVGAQICSCMNCAHCKNDDEQYCPKRIYTYNSRYHNAERTLSQGGYSTAVRAHEQFVFPIPDEMPLEEAAPMLCAGLTVYSPLVRNGAGKGKKVGIVGVGGLGHFAIQFAKALECDDVVVFSHSPKKRDDAMTLGATDVVFTCKDGFEEPLVGQLDLIICTANVSDSALLRGLMSTLKIHGRLIMVAMPDESLPSLMSTDLAMNGALLGGSLIGSKKEALSMLDLAVRKGVKPWIDVVPMKDCGKAVRAVKDGKIRYRRVLKMDIE</sequence>
<dbReference type="PROSITE" id="PS00065">
    <property type="entry name" value="D_2_HYDROXYACID_DH_1"/>
    <property type="match status" value="1"/>
</dbReference>
<dbReference type="InterPro" id="IPR013149">
    <property type="entry name" value="ADH-like_C"/>
</dbReference>
<gene>
    <name evidence="7" type="ORF">BDZ94DRAFT_532821</name>
</gene>
<feature type="domain" description="Enoyl reductase (ER)" evidence="6">
    <location>
        <begin position="19"/>
        <end position="354"/>
    </location>
</feature>
<comment type="similarity">
    <text evidence="5">Belongs to the zinc-containing alcohol dehydrogenase family.</text>
</comment>
<dbReference type="InterPro" id="IPR011032">
    <property type="entry name" value="GroES-like_sf"/>
</dbReference>
<dbReference type="InterPro" id="IPR029752">
    <property type="entry name" value="D-isomer_DH_CS1"/>
</dbReference>
<evidence type="ECO:0000313" key="7">
    <source>
        <dbReference type="EMBL" id="KAF9464014.1"/>
    </source>
</evidence>
<dbReference type="PANTHER" id="PTHR42683">
    <property type="entry name" value="ALDEHYDE REDUCTASE"/>
    <property type="match status" value="1"/>
</dbReference>
<accession>A0A9P5Y7B0</accession>
<dbReference type="InterPro" id="IPR013154">
    <property type="entry name" value="ADH-like_N"/>
</dbReference>